<keyword evidence="3 7" id="KW-0808">Transferase</keyword>
<evidence type="ECO:0000256" key="1">
    <source>
        <dbReference type="ARBA" id="ARBA00010815"/>
    </source>
</evidence>
<dbReference type="InterPro" id="IPR050723">
    <property type="entry name" value="CFA/CMAS"/>
</dbReference>
<proteinExistence type="inferred from homology"/>
<evidence type="ECO:0000313" key="7">
    <source>
        <dbReference type="EMBL" id="ACQ79333.1"/>
    </source>
</evidence>
<dbReference type="Gene3D" id="3.40.50.150">
    <property type="entry name" value="Vaccinia Virus protein VP39"/>
    <property type="match status" value="1"/>
</dbReference>
<evidence type="ECO:0000256" key="3">
    <source>
        <dbReference type="ARBA" id="ARBA00022679"/>
    </source>
</evidence>
<evidence type="ECO:0000256" key="4">
    <source>
        <dbReference type="ARBA" id="ARBA00022691"/>
    </source>
</evidence>
<dbReference type="InterPro" id="IPR029063">
    <property type="entry name" value="SAM-dependent_MTases_sf"/>
</dbReference>
<dbReference type="SUPFAM" id="SSF53335">
    <property type="entry name" value="S-adenosyl-L-methionine-dependent methyltransferases"/>
    <property type="match status" value="1"/>
</dbReference>
<keyword evidence="2 7" id="KW-0489">Methyltransferase</keyword>
<evidence type="ECO:0000259" key="6">
    <source>
        <dbReference type="Pfam" id="PF13649"/>
    </source>
</evidence>
<dbReference type="STRING" id="471853.Bcav_1073"/>
<sequence>MPADLTPLHHDLTFMSPLSEQRADRLARFVAAGLSEPGALVVDIGCGWGELLLRTLAAAPTARGLGLDLDAEAVAHGTATAAARGLADRVELVAGDAKEHLPDAVDAVICIGASQIWGPAVEEKQPLDYAGALAAIRALVSPGARVVFGDAIWSQEPTAQATAPLTGRPDEFVPLARLVELAVDARFAPVRVHEANQDEWDEFETGFSAAYAHWLATHPTDHPDAQAVRDRARAQREGYFSGYRGYFGMAYLELLAV</sequence>
<keyword evidence="4" id="KW-0949">S-adenosyl-L-methionine</keyword>
<dbReference type="OrthoDB" id="9800454at2"/>
<dbReference type="RefSeq" id="WP_015881573.1">
    <property type="nucleotide sequence ID" value="NC_012669.1"/>
</dbReference>
<gene>
    <name evidence="7" type="ordered locus">Bcav_1073</name>
</gene>
<dbReference type="eggNOG" id="COG2230">
    <property type="taxonomic scope" value="Bacteria"/>
</dbReference>
<dbReference type="PANTHER" id="PTHR43667">
    <property type="entry name" value="CYCLOPROPANE-FATTY-ACYL-PHOSPHOLIPID SYNTHASE"/>
    <property type="match status" value="1"/>
</dbReference>
<dbReference type="PANTHER" id="PTHR43667:SF1">
    <property type="entry name" value="CYCLOPROPANE-FATTY-ACYL-PHOSPHOLIPID SYNTHASE"/>
    <property type="match status" value="1"/>
</dbReference>
<dbReference type="GO" id="GO:0006629">
    <property type="term" value="P:lipid metabolic process"/>
    <property type="evidence" value="ECO:0007669"/>
    <property type="project" value="UniProtKB-KW"/>
</dbReference>
<reference evidence="7 8" key="1">
    <citation type="journal article" date="2009" name="Stand. Genomic Sci.">
        <title>Complete genome sequence of Beutenbergia cavernae type strain (HKI 0122).</title>
        <authorList>
            <person name="Land M."/>
            <person name="Pukall R."/>
            <person name="Abt B."/>
            <person name="Goker M."/>
            <person name="Rohde M."/>
            <person name="Glavina Del Rio T."/>
            <person name="Tice H."/>
            <person name="Copeland A."/>
            <person name="Cheng J.F."/>
            <person name="Lucas S."/>
            <person name="Chen F."/>
            <person name="Nolan M."/>
            <person name="Bruce D."/>
            <person name="Goodwin L."/>
            <person name="Pitluck S."/>
            <person name="Ivanova N."/>
            <person name="Mavromatis K."/>
            <person name="Ovchinnikova G."/>
            <person name="Pati A."/>
            <person name="Chen A."/>
            <person name="Palaniappan K."/>
            <person name="Hauser L."/>
            <person name="Chang Y.J."/>
            <person name="Jefferies C.C."/>
            <person name="Saunders E."/>
            <person name="Brettin T."/>
            <person name="Detter J.C."/>
            <person name="Han C."/>
            <person name="Chain P."/>
            <person name="Bristow J."/>
            <person name="Eisen J.A."/>
            <person name="Markowitz V."/>
            <person name="Hugenholtz P."/>
            <person name="Kyrpides N.C."/>
            <person name="Klenk H.P."/>
            <person name="Lapidus A."/>
        </authorList>
    </citation>
    <scope>NUCLEOTIDE SEQUENCE [LARGE SCALE GENOMIC DNA]</scope>
    <source>
        <strain evidence="8">ATCC BAA-8 / DSM 12333 / NBRC 16432</strain>
    </source>
</reference>
<keyword evidence="8" id="KW-1185">Reference proteome</keyword>
<dbReference type="Pfam" id="PF13649">
    <property type="entry name" value="Methyltransf_25"/>
    <property type="match status" value="1"/>
</dbReference>
<dbReference type="Proteomes" id="UP000007962">
    <property type="component" value="Chromosome"/>
</dbReference>
<evidence type="ECO:0000256" key="2">
    <source>
        <dbReference type="ARBA" id="ARBA00022603"/>
    </source>
</evidence>
<dbReference type="GO" id="GO:0008168">
    <property type="term" value="F:methyltransferase activity"/>
    <property type="evidence" value="ECO:0007669"/>
    <property type="project" value="UniProtKB-KW"/>
</dbReference>
<feature type="domain" description="Methyltransferase" evidence="6">
    <location>
        <begin position="41"/>
        <end position="117"/>
    </location>
</feature>
<dbReference type="EMBL" id="CP001618">
    <property type="protein sequence ID" value="ACQ79333.1"/>
    <property type="molecule type" value="Genomic_DNA"/>
</dbReference>
<name>C5C0E7_BEUC1</name>
<evidence type="ECO:0000256" key="5">
    <source>
        <dbReference type="ARBA" id="ARBA00023098"/>
    </source>
</evidence>
<accession>C5C0E7</accession>
<dbReference type="InterPro" id="IPR041698">
    <property type="entry name" value="Methyltransf_25"/>
</dbReference>
<dbReference type="KEGG" id="bcv:Bcav_1073"/>
<organism evidence="7 8">
    <name type="scientific">Beutenbergia cavernae (strain ATCC BAA-8 / DSM 12333 / CCUG 43141 / JCM 11478 / NBRC 16432 / NCIMB 13614 / HKI 0122)</name>
    <dbReference type="NCBI Taxonomy" id="471853"/>
    <lineage>
        <taxon>Bacteria</taxon>
        <taxon>Bacillati</taxon>
        <taxon>Actinomycetota</taxon>
        <taxon>Actinomycetes</taxon>
        <taxon>Micrococcales</taxon>
        <taxon>Beutenbergiaceae</taxon>
        <taxon>Beutenbergia</taxon>
    </lineage>
</organism>
<evidence type="ECO:0000313" key="8">
    <source>
        <dbReference type="Proteomes" id="UP000007962"/>
    </source>
</evidence>
<protein>
    <submittedName>
        <fullName evidence="7">Methyltransferase type 12</fullName>
    </submittedName>
</protein>
<dbReference type="GO" id="GO:0032259">
    <property type="term" value="P:methylation"/>
    <property type="evidence" value="ECO:0007669"/>
    <property type="project" value="UniProtKB-KW"/>
</dbReference>
<dbReference type="HOGENOM" id="CLU_037315_0_1_11"/>
<keyword evidence="5" id="KW-0443">Lipid metabolism</keyword>
<dbReference type="AlphaFoldDB" id="C5C0E7"/>
<comment type="similarity">
    <text evidence="1">Belongs to the CFA/CMAS family.</text>
</comment>
<dbReference type="CDD" id="cd02440">
    <property type="entry name" value="AdoMet_MTases"/>
    <property type="match status" value="1"/>
</dbReference>